<feature type="compositionally biased region" description="Basic and acidic residues" evidence="5">
    <location>
        <begin position="162"/>
        <end position="177"/>
    </location>
</feature>
<dbReference type="InterPro" id="IPR003439">
    <property type="entry name" value="ABC_transporter-like_ATP-bd"/>
</dbReference>
<evidence type="ECO:0000256" key="5">
    <source>
        <dbReference type="SAM" id="MobiDB-lite"/>
    </source>
</evidence>
<feature type="domain" description="Myb-like" evidence="6">
    <location>
        <begin position="71"/>
        <end position="123"/>
    </location>
</feature>
<dbReference type="Pfam" id="PF00005">
    <property type="entry name" value="ABC_tran"/>
    <property type="match status" value="2"/>
</dbReference>
<evidence type="ECO:0000256" key="3">
    <source>
        <dbReference type="ARBA" id="ARBA00022840"/>
    </source>
</evidence>
<sequence length="846" mass="94966">MSTRKEREKAEQAEAKRLEKEQKKAALAAKRAARDAAKGESKADDDAATSVRSDDTAAEVRVTTAVTHDGWSEEEDLQLIEGLRARGVNREEGTSDADRWEAIAAYVDGRTAMECVKQYRVMLARVKRARENGVRVANGETLPDDVVKRGKSKQRKMLSVKQEQEEAARKKKEAREEAMREARIAANGGRLNGEDLGFHIRSGPDANRRANCNMDIHIAGIQLYGGRDELIQDGMLKLVFGTKYGLVGRNGCGKSTLLRAISERTIKMPEFLHIIHVEQEAQPDERSAIQTVVETDQERLYLLEMEQRMLDEELDVIDGVDLNEVYERLDEIDADSAYARAGQILGGLGFDPEEQLKPTKDFSGGWRMRIALASALFMTPDLLLLDEPTNHLDVHALTWLEEFLRKWEKTVLIVSHDRGFLNDCTTATIFLHHKKLRYYGGSYDTFLKVRAEHRANEEAVQRNQGMREASLKQFIQRFGQGHKKMVRQAQCRMKMLEKLQTERVDVDYDDPYLRINFPSAPPLPPPCISVMNVSFGYEGYQTLYEGLDFGLDMDSRVAIVGPNGAGKSTFLKLLEGDILPTEGWINRHTKLRLARFSQHHLETMDLEQDCVTHMKKLDAEMPLETARAYLGRFGLSGELATKPIRVLSGGQKSRLAFAELAWKQPHILLLDEPTNHLDLETIESLAMALNNFEGGVVLVSHDERLISLVVDEIWIVTKGDMKSNPPKPGTVSVFNGSFDDYKAKLRDEFSGGNLLTEKRKAARKNSKNAEPEPEPEAAPVSPPKPPGKIMMDNAFMKEVSAVSNPQAAADRPPPSKSKFVPPHLRALQAASEADRDDENADDAWNE</sequence>
<dbReference type="Pfam" id="PF12848">
    <property type="entry name" value="ABC_tran_Xtn"/>
    <property type="match status" value="1"/>
</dbReference>
<dbReference type="FunFam" id="3.40.50.300:FF:000011">
    <property type="entry name" value="Putative ABC transporter ATP-binding component"/>
    <property type="match status" value="1"/>
</dbReference>
<dbReference type="PROSITE" id="PS00211">
    <property type="entry name" value="ABC_TRANSPORTER_1"/>
    <property type="match status" value="2"/>
</dbReference>
<dbReference type="PANTHER" id="PTHR19211:SF14">
    <property type="entry name" value="ATP-BINDING CASSETTE SUB-FAMILY F MEMBER 1"/>
    <property type="match status" value="1"/>
</dbReference>
<feature type="compositionally biased region" description="Basic and acidic residues" evidence="5">
    <location>
        <begin position="32"/>
        <end position="45"/>
    </location>
</feature>
<dbReference type="AlphaFoldDB" id="A0A6U0EJM3"/>
<dbReference type="InterPro" id="IPR027417">
    <property type="entry name" value="P-loop_NTPase"/>
</dbReference>
<dbReference type="PANTHER" id="PTHR19211">
    <property type="entry name" value="ATP-BINDING TRANSPORT PROTEIN-RELATED"/>
    <property type="match status" value="1"/>
</dbReference>
<evidence type="ECO:0000256" key="2">
    <source>
        <dbReference type="ARBA" id="ARBA00022741"/>
    </source>
</evidence>
<dbReference type="InterPro" id="IPR003593">
    <property type="entry name" value="AAA+_ATPase"/>
</dbReference>
<dbReference type="GO" id="GO:0005524">
    <property type="term" value="F:ATP binding"/>
    <property type="evidence" value="ECO:0007669"/>
    <property type="project" value="UniProtKB-KW"/>
</dbReference>
<protein>
    <submittedName>
        <fullName evidence="8">Uncharacterized protein</fullName>
    </submittedName>
</protein>
<evidence type="ECO:0000259" key="7">
    <source>
        <dbReference type="PROSITE" id="PS50893"/>
    </source>
</evidence>
<keyword evidence="1" id="KW-0677">Repeat</keyword>
<dbReference type="PROSITE" id="PS50893">
    <property type="entry name" value="ABC_TRANSPORTER_2"/>
    <property type="match status" value="2"/>
</dbReference>
<feature type="domain" description="ABC transporter" evidence="7">
    <location>
        <begin position="216"/>
        <end position="458"/>
    </location>
</feature>
<dbReference type="SMART" id="SM00717">
    <property type="entry name" value="SANT"/>
    <property type="match status" value="1"/>
</dbReference>
<feature type="domain" description="ABC transporter" evidence="7">
    <location>
        <begin position="528"/>
        <end position="743"/>
    </location>
</feature>
<keyword evidence="2" id="KW-0547">Nucleotide-binding</keyword>
<dbReference type="InterPro" id="IPR009057">
    <property type="entry name" value="Homeodomain-like_sf"/>
</dbReference>
<dbReference type="SUPFAM" id="SSF52540">
    <property type="entry name" value="P-loop containing nucleoside triphosphate hydrolases"/>
    <property type="match status" value="2"/>
</dbReference>
<feature type="compositionally biased region" description="Basic residues" evidence="5">
    <location>
        <begin position="149"/>
        <end position="158"/>
    </location>
</feature>
<dbReference type="Gene3D" id="1.10.10.60">
    <property type="entry name" value="Homeodomain-like"/>
    <property type="match status" value="1"/>
</dbReference>
<dbReference type="GO" id="GO:0016887">
    <property type="term" value="F:ATP hydrolysis activity"/>
    <property type="evidence" value="ECO:0007669"/>
    <property type="project" value="InterPro"/>
</dbReference>
<organism evidence="8">
    <name type="scientific">Ostreococcus mediterraneus</name>
    <dbReference type="NCBI Taxonomy" id="1486918"/>
    <lineage>
        <taxon>Eukaryota</taxon>
        <taxon>Viridiplantae</taxon>
        <taxon>Chlorophyta</taxon>
        <taxon>Mamiellophyceae</taxon>
        <taxon>Mamiellales</taxon>
        <taxon>Bathycoccaceae</taxon>
        <taxon>Ostreococcus</taxon>
    </lineage>
</organism>
<dbReference type="CDD" id="cd00167">
    <property type="entry name" value="SANT"/>
    <property type="match status" value="1"/>
</dbReference>
<feature type="region of interest" description="Disordered" evidence="5">
    <location>
        <begin position="149"/>
        <end position="177"/>
    </location>
</feature>
<evidence type="ECO:0000313" key="8">
    <source>
        <dbReference type="EMBL" id="CAD8814061.1"/>
    </source>
</evidence>
<dbReference type="EMBL" id="HBFO01007361">
    <property type="protein sequence ID" value="CAD8814061.1"/>
    <property type="molecule type" value="Transcribed_RNA"/>
</dbReference>
<dbReference type="InterPro" id="IPR050611">
    <property type="entry name" value="ABCF"/>
</dbReference>
<keyword evidence="3" id="KW-0067">ATP-binding</keyword>
<dbReference type="Pfam" id="PF00249">
    <property type="entry name" value="Myb_DNA-binding"/>
    <property type="match status" value="1"/>
</dbReference>
<feature type="compositionally biased region" description="Basic and acidic residues" evidence="5">
    <location>
        <begin position="1"/>
        <end position="24"/>
    </location>
</feature>
<feature type="region of interest" description="Disordered" evidence="5">
    <location>
        <begin position="752"/>
        <end position="846"/>
    </location>
</feature>
<dbReference type="CDD" id="cd03221">
    <property type="entry name" value="ABCF_EF-3"/>
    <property type="match status" value="2"/>
</dbReference>
<dbReference type="InterPro" id="IPR017871">
    <property type="entry name" value="ABC_transporter-like_CS"/>
</dbReference>
<feature type="compositionally biased region" description="Acidic residues" evidence="5">
    <location>
        <begin position="834"/>
        <end position="846"/>
    </location>
</feature>
<name>A0A6U0EJM3_9CHLO</name>
<evidence type="ECO:0000259" key="6">
    <source>
        <dbReference type="PROSITE" id="PS50090"/>
    </source>
</evidence>
<dbReference type="InterPro" id="IPR001005">
    <property type="entry name" value="SANT/Myb"/>
</dbReference>
<dbReference type="PROSITE" id="PS50090">
    <property type="entry name" value="MYB_LIKE"/>
    <property type="match status" value="1"/>
</dbReference>
<dbReference type="Gene3D" id="3.40.50.300">
    <property type="entry name" value="P-loop containing nucleotide triphosphate hydrolases"/>
    <property type="match status" value="2"/>
</dbReference>
<proteinExistence type="inferred from homology"/>
<reference evidence="8" key="1">
    <citation type="submission" date="2021-01" db="EMBL/GenBank/DDBJ databases">
        <authorList>
            <person name="Corre E."/>
            <person name="Pelletier E."/>
            <person name="Niang G."/>
            <person name="Scheremetjew M."/>
            <person name="Finn R."/>
            <person name="Kale V."/>
            <person name="Holt S."/>
            <person name="Cochrane G."/>
            <person name="Meng A."/>
            <person name="Brown T."/>
            <person name="Cohen L."/>
        </authorList>
    </citation>
    <scope>NUCLEOTIDE SEQUENCE</scope>
    <source>
        <strain evidence="8">Clade-D-RCC1621</strain>
    </source>
</reference>
<dbReference type="SUPFAM" id="SSF46689">
    <property type="entry name" value="Homeodomain-like"/>
    <property type="match status" value="1"/>
</dbReference>
<accession>A0A6U0EJM3</accession>
<evidence type="ECO:0000256" key="1">
    <source>
        <dbReference type="ARBA" id="ARBA00022737"/>
    </source>
</evidence>
<evidence type="ECO:0000256" key="4">
    <source>
        <dbReference type="ARBA" id="ARBA00061344"/>
    </source>
</evidence>
<comment type="similarity">
    <text evidence="4">Belongs to the ABC transporter superfamily. ABCF family. EF3 (TC 3.A.1.121) subfamily.</text>
</comment>
<dbReference type="SMART" id="SM00382">
    <property type="entry name" value="AAA"/>
    <property type="match status" value="2"/>
</dbReference>
<feature type="region of interest" description="Disordered" evidence="5">
    <location>
        <begin position="1"/>
        <end position="59"/>
    </location>
</feature>
<dbReference type="FunFam" id="3.40.50.300:FF:000104">
    <property type="entry name" value="ATP-binding cassette sub-family F member 3"/>
    <property type="match status" value="1"/>
</dbReference>
<dbReference type="InterPro" id="IPR032781">
    <property type="entry name" value="ABC_tran_Xtn"/>
</dbReference>
<gene>
    <name evidence="8" type="ORF">OMED0930_LOCUS5178</name>
</gene>